<dbReference type="Gene3D" id="2.60.40.10">
    <property type="entry name" value="Immunoglobulins"/>
    <property type="match status" value="1"/>
</dbReference>
<dbReference type="PANTHER" id="PTHR46182:SF2">
    <property type="entry name" value="FI19480P1"/>
    <property type="match status" value="1"/>
</dbReference>
<dbReference type="NCBIfam" id="TIGR04183">
    <property type="entry name" value="Por_Secre_tail"/>
    <property type="match status" value="1"/>
</dbReference>
<name>A0A7K1TJR4_9BACT</name>
<evidence type="ECO:0000259" key="1">
    <source>
        <dbReference type="Pfam" id="PF13472"/>
    </source>
</evidence>
<feature type="domain" description="Secretion system C-terminal sorting" evidence="2">
    <location>
        <begin position="509"/>
        <end position="581"/>
    </location>
</feature>
<dbReference type="PANTHER" id="PTHR46182">
    <property type="entry name" value="FI19480P1"/>
    <property type="match status" value="1"/>
</dbReference>
<dbReference type="Pfam" id="PF18962">
    <property type="entry name" value="Por_Secre_tail"/>
    <property type="match status" value="1"/>
</dbReference>
<evidence type="ECO:0000313" key="4">
    <source>
        <dbReference type="EMBL" id="MVN78612.1"/>
    </source>
</evidence>
<feature type="domain" description="Ig-like" evidence="3">
    <location>
        <begin position="401"/>
        <end position="472"/>
    </location>
</feature>
<dbReference type="InterPro" id="IPR035986">
    <property type="entry name" value="PKD_dom_sf"/>
</dbReference>
<dbReference type="GO" id="GO:0016020">
    <property type="term" value="C:membrane"/>
    <property type="evidence" value="ECO:0007669"/>
    <property type="project" value="TreeGrafter"/>
</dbReference>
<organism evidence="4 5">
    <name type="scientific">Hymenobacter ginkgonis</name>
    <dbReference type="NCBI Taxonomy" id="2682976"/>
    <lineage>
        <taxon>Bacteria</taxon>
        <taxon>Pseudomonadati</taxon>
        <taxon>Bacteroidota</taxon>
        <taxon>Cytophagia</taxon>
        <taxon>Cytophagales</taxon>
        <taxon>Hymenobacteraceae</taxon>
        <taxon>Hymenobacter</taxon>
    </lineage>
</organism>
<dbReference type="SUPFAM" id="SSF49299">
    <property type="entry name" value="PKD domain"/>
    <property type="match status" value="1"/>
</dbReference>
<feature type="non-terminal residue" evidence="4">
    <location>
        <position position="1"/>
    </location>
</feature>
<reference evidence="4 5" key="1">
    <citation type="submission" date="2019-12" db="EMBL/GenBank/DDBJ databases">
        <title>Hymenobacter sp. HMF4947 Genome sequencing and assembly.</title>
        <authorList>
            <person name="Kang H."/>
            <person name="Cha I."/>
            <person name="Kim H."/>
            <person name="Joh K."/>
        </authorList>
    </citation>
    <scope>NUCLEOTIDE SEQUENCE [LARGE SCALE GENOMIC DNA]</scope>
    <source>
        <strain evidence="4 5">HMF4947</strain>
    </source>
</reference>
<sequence length="587" mass="60384">VVTDNLGLASAAAQVTVTVSPAANQAPVANAGANLTLTLPTSSTPLAGSGTDADGTISTYTWSQVSGPSTATFSSKTVAAPTISQLVAGSYVFSLVVTDNLGLASAPAQVTVTVNTCQLATPTVVTPLTYCVNSSAKALSTSVTLANGATLVIYTAATGTTTVPATFQPSTSVIGSTTYYVSQTMGNCESSRVAIVVNVMAPPTAPVVVPAAGISSSNMAAWGDSFTHAEYGVYPQTLGQLSGYSVYDGGIGGETSVQIRDRMLADTQKHSWPTIIWAGRNDSDKPDQVKASIAAMVASLPHKNYLVLGICNGSGEGTGTYGYAVTTTLNNGLAAIYGNHFIDIRAFLVSQYDPTNAQDVADHAADIPPTSLRQDFLHPNVAGCTLIGNYLYAHIDQLLSANYCAGSQADLPSNCVKPVAGTTLLTYTTATGGTPMAANFRPSTATVGNTTYYLAQAVGSCESPRTAFTVNVMNCSSSLVSTSTTAYATASVLDAKSALRAATVLEVAPNPTSEQTTVSFSLAQAQPYTLDLYDATGRLVQHLAQGDAEAGLSYRHSVDASSLGEGLYILRLVAGNASKTTPLMVRK</sequence>
<dbReference type="GO" id="GO:0016788">
    <property type="term" value="F:hydrolase activity, acting on ester bonds"/>
    <property type="evidence" value="ECO:0007669"/>
    <property type="project" value="UniProtKB-ARBA"/>
</dbReference>
<dbReference type="Proteomes" id="UP000441336">
    <property type="component" value="Unassembled WGS sequence"/>
</dbReference>
<protein>
    <submittedName>
        <fullName evidence="4">T9SS type A sorting domain-containing protein</fullName>
    </submittedName>
</protein>
<dbReference type="GO" id="GO:0031410">
    <property type="term" value="C:cytoplasmic vesicle"/>
    <property type="evidence" value="ECO:0007669"/>
    <property type="project" value="TreeGrafter"/>
</dbReference>
<gene>
    <name evidence="4" type="ORF">GO988_19950</name>
</gene>
<accession>A0A7K1TJR4</accession>
<comment type="caution">
    <text evidence="4">The sequence shown here is derived from an EMBL/GenBank/DDBJ whole genome shotgun (WGS) entry which is preliminary data.</text>
</comment>
<dbReference type="InterPro" id="IPR026444">
    <property type="entry name" value="Secre_tail"/>
</dbReference>
<dbReference type="InterPro" id="IPR013830">
    <property type="entry name" value="SGNH_hydro"/>
</dbReference>
<dbReference type="SUPFAM" id="SSF52266">
    <property type="entry name" value="SGNH hydrolase"/>
    <property type="match status" value="1"/>
</dbReference>
<dbReference type="RefSeq" id="WP_157568916.1">
    <property type="nucleotide sequence ID" value="NZ_WQKZ01000006.1"/>
</dbReference>
<dbReference type="Pfam" id="PF13472">
    <property type="entry name" value="Lipase_GDSL_2"/>
    <property type="match status" value="1"/>
</dbReference>
<proteinExistence type="predicted"/>
<dbReference type="Gene3D" id="3.40.50.1110">
    <property type="entry name" value="SGNH hydrolase"/>
    <property type="match status" value="1"/>
</dbReference>
<dbReference type="EMBL" id="WQKZ01000006">
    <property type="protein sequence ID" value="MVN78612.1"/>
    <property type="molecule type" value="Genomic_DNA"/>
</dbReference>
<dbReference type="InterPro" id="IPR044023">
    <property type="entry name" value="Ig_7"/>
</dbReference>
<dbReference type="CDD" id="cd00229">
    <property type="entry name" value="SGNH_hydrolase"/>
    <property type="match status" value="1"/>
</dbReference>
<dbReference type="AlphaFoldDB" id="A0A7K1TJR4"/>
<dbReference type="Pfam" id="PF22352">
    <property type="entry name" value="K319L-like_PKD"/>
    <property type="match status" value="1"/>
</dbReference>
<keyword evidence="5" id="KW-1185">Reference proteome</keyword>
<dbReference type="InterPro" id="IPR029865">
    <property type="entry name" value="KIAA0319-like"/>
</dbReference>
<evidence type="ECO:0000259" key="2">
    <source>
        <dbReference type="Pfam" id="PF18962"/>
    </source>
</evidence>
<dbReference type="InterPro" id="IPR036514">
    <property type="entry name" value="SGNH_hydro_sf"/>
</dbReference>
<feature type="domain" description="SGNH hydrolase-type esterase" evidence="1">
    <location>
        <begin position="220"/>
        <end position="383"/>
    </location>
</feature>
<evidence type="ECO:0000259" key="3">
    <source>
        <dbReference type="Pfam" id="PF19081"/>
    </source>
</evidence>
<dbReference type="InterPro" id="IPR013783">
    <property type="entry name" value="Ig-like_fold"/>
</dbReference>
<dbReference type="Pfam" id="PF19081">
    <property type="entry name" value="Ig_7"/>
    <property type="match status" value="1"/>
</dbReference>
<evidence type="ECO:0000313" key="5">
    <source>
        <dbReference type="Proteomes" id="UP000441336"/>
    </source>
</evidence>